<dbReference type="Proteomes" id="UP000249390">
    <property type="component" value="Unassembled WGS sequence"/>
</dbReference>
<accession>A0A328DW17</accession>
<gene>
    <name evidence="1" type="ORF">DM860_001008</name>
</gene>
<dbReference type="PANTHER" id="PTHR37743:SF2">
    <property type="match status" value="1"/>
</dbReference>
<evidence type="ECO:0000313" key="2">
    <source>
        <dbReference type="Proteomes" id="UP000249390"/>
    </source>
</evidence>
<dbReference type="Gene3D" id="1.25.10.10">
    <property type="entry name" value="Leucine-rich Repeat Variant"/>
    <property type="match status" value="1"/>
</dbReference>
<reference evidence="1 2" key="1">
    <citation type="submission" date="2018-06" db="EMBL/GenBank/DDBJ databases">
        <title>The Genome of Cuscuta australis (Dodder) Provides Insight into the Evolution of Plant Parasitism.</title>
        <authorList>
            <person name="Liu H."/>
        </authorList>
    </citation>
    <scope>NUCLEOTIDE SEQUENCE [LARGE SCALE GENOMIC DNA]</scope>
    <source>
        <strain evidence="2">cv. Yunnan</strain>
        <tissue evidence="1">Vines</tissue>
    </source>
</reference>
<dbReference type="EMBL" id="NQVE01000097">
    <property type="protein sequence ID" value="RAL48688.1"/>
    <property type="molecule type" value="Genomic_DNA"/>
</dbReference>
<evidence type="ECO:0000313" key="1">
    <source>
        <dbReference type="EMBL" id="RAL48688.1"/>
    </source>
</evidence>
<dbReference type="AlphaFoldDB" id="A0A328DW17"/>
<comment type="caution">
    <text evidence="1">The sequence shown here is derived from an EMBL/GenBank/DDBJ whole genome shotgun (WGS) entry which is preliminary data.</text>
</comment>
<dbReference type="SUPFAM" id="SSF48371">
    <property type="entry name" value="ARM repeat"/>
    <property type="match status" value="1"/>
</dbReference>
<protein>
    <submittedName>
        <fullName evidence="1">Uncharacterized protein</fullName>
    </submittedName>
</protein>
<name>A0A328DW17_9ASTE</name>
<keyword evidence="2" id="KW-1185">Reference proteome</keyword>
<dbReference type="InterPro" id="IPR016024">
    <property type="entry name" value="ARM-type_fold"/>
</dbReference>
<dbReference type="PANTHER" id="PTHR37743">
    <property type="entry name" value="ARM REPEAT SUPERFAMILY PROTEIN"/>
    <property type="match status" value="1"/>
</dbReference>
<sequence length="1106" mass="123181">MEEGEEYSLQKNLIWKTSPSSSLISESNSFLSSTLGRVMNTLLTAKPTKLQDAISRLQPSQKTAPTRVSLEQSLWFLHKYAVDSREKEDSLDQVFIPMIEHSLQLKASKESKQEVLLLNWLFQDGILFQALANNLAGIISRRDDRYISLGWCILTRSLLEFDCTAEKLITHGIMEKYDRLLKTFCSCIPCLIAIVCNGSTLQDGFELPTRLAVAAADVILSLLASMTKKDTFSGSLDCKLKSFSPNKSNNSTMLLPHAVSEKKLNKTFKSSQSTDMEVMFLLWDHLDELIILVEKLLIWSRKGRPLHAKGLEQVCRWLKVTKKNYECATHDEDSRMQNTGALLLSSCWKHYGLLLHLEDYKISGQYRELLEQYLSGIQFFADTQSEEPSENKDSGTDTLKFFINCLCLLLGRLVGTDFETAISEYGSQICQALTPQLHSADGEVIEGATCVLRVVIFKTNRRLTKFAEIKEMDASLSMLLHLLDEQDGAAKVVVKLIAEYCSICLDIRCFQNVLKRLVTGTLSQKRNTLHFISDIIHISMESDCALPQSMRQDIANNLLAFLQEEDVVICNQASRLIPFVDPSLVLPELVNLIYSPNQGVQSSSGTAFASLLKNYKDKPEIVCILIDCLSNTQAVTNGSHLDLEKVLALLRQWSKTVEHWDLLIGSVINKLFMDPSNAVTVRFLSFISEHLAENAELVFQQLLSYTRGKEDIFNDSLCATNGTAKCELSIFSRLCPLLVIRLLPLSVFNNLGSSLMYGELPNKLATGDIKGFRLLTDECITTLLIQRALNKIEFDDVRKLSAELCGRIHPKVCTDVTFTNASCVVKVLVPIISFELENATGSPDLLKIKTCLFVMCTSLRIRGKELYMLLDVPKIRIAIEAILLWPSMDADNVSKAQHGCIDCLALMVCTELQATKASGKSISWDALDSSVFYYVIQQLTCEDLDKLPLEMGTGGKTTAHISFRLCMANVLIGVCQKIPESSKKDVASIILPSILQSIKIIADSGIRSACIQVMFSAVYHLKSAVLPYSSVILEATIRSLREESDKERMAGAKLLASLMASEEAVVQSISVGLLEARDLLHVLALSDPSSDVRSMCQRLLACMSSP</sequence>
<organism evidence="1 2">
    <name type="scientific">Cuscuta australis</name>
    <dbReference type="NCBI Taxonomy" id="267555"/>
    <lineage>
        <taxon>Eukaryota</taxon>
        <taxon>Viridiplantae</taxon>
        <taxon>Streptophyta</taxon>
        <taxon>Embryophyta</taxon>
        <taxon>Tracheophyta</taxon>
        <taxon>Spermatophyta</taxon>
        <taxon>Magnoliopsida</taxon>
        <taxon>eudicotyledons</taxon>
        <taxon>Gunneridae</taxon>
        <taxon>Pentapetalae</taxon>
        <taxon>asterids</taxon>
        <taxon>lamiids</taxon>
        <taxon>Solanales</taxon>
        <taxon>Convolvulaceae</taxon>
        <taxon>Cuscuteae</taxon>
        <taxon>Cuscuta</taxon>
        <taxon>Cuscuta subgen. Grammica</taxon>
        <taxon>Cuscuta sect. Cleistogrammica</taxon>
    </lineage>
</organism>
<dbReference type="InterPro" id="IPR011989">
    <property type="entry name" value="ARM-like"/>
</dbReference>
<proteinExistence type="predicted"/>